<dbReference type="RefSeq" id="WP_290358321.1">
    <property type="nucleotide sequence ID" value="NZ_JAUHHC010000002.1"/>
</dbReference>
<evidence type="ECO:0000256" key="2">
    <source>
        <dbReference type="SAM" id="SignalP"/>
    </source>
</evidence>
<name>A0ABT8DPR4_9BURK</name>
<dbReference type="EMBL" id="JAUHHC010000002">
    <property type="protein sequence ID" value="MDN3920003.1"/>
    <property type="molecule type" value="Genomic_DNA"/>
</dbReference>
<evidence type="ECO:0000256" key="1">
    <source>
        <dbReference type="SAM" id="MobiDB-lite"/>
    </source>
</evidence>
<keyword evidence="2" id="KW-0732">Signal</keyword>
<gene>
    <name evidence="3" type="ORF">QWJ38_06890</name>
</gene>
<organism evidence="3 4">
    <name type="scientific">Roseateles violae</name>
    <dbReference type="NCBI Taxonomy" id="3058042"/>
    <lineage>
        <taxon>Bacteria</taxon>
        <taxon>Pseudomonadati</taxon>
        <taxon>Pseudomonadota</taxon>
        <taxon>Betaproteobacteria</taxon>
        <taxon>Burkholderiales</taxon>
        <taxon>Sphaerotilaceae</taxon>
        <taxon>Roseateles</taxon>
    </lineage>
</organism>
<dbReference type="GO" id="GO:0016787">
    <property type="term" value="F:hydrolase activity"/>
    <property type="evidence" value="ECO:0007669"/>
    <property type="project" value="UniProtKB-KW"/>
</dbReference>
<sequence>MLELTIVCLLLAASVPAAGQIAGACRFDVSLRRFQGTDLQQAQCLLRSVKRWGKVAAAPAVLPPALEALIGKPVGFGLEQLRTLLAASGLDESAVGGKLSAHVSARYFVIHDTSSPWLGDTSFPADDTPALNNLATYRKPDAVAHVFVSRTGQTLLGHDFSEPWRATKLESTVIGPPASGLFLHVELLQPRRRDPAGGPKNDAMAPIPGFTPVQYERLALLYAAASARAGAWLVPAMHASIDEGLVDAHDDPQNFVLADFASALERLQAALTGTVSEQPPASQASDAPVAASSAVPASEATPGSPGDLCAPIVAGLARLTGGAELLASGSGNKSWKSLFDECDRSDRFAGQALPTHAGKPLRCSTDPNRVAFISRYADGTVVFQAKASVDADGSPVVGGSGWPNDVQTWLTYDKGSKDTFVNAEEVPFIVLPLPTKAAGLSLMKDMRVGKGDLAVVVSGGRCTFGVLGDAGPWFRLGELSLRAHEEMGNPQCRIPGEHPCKGLKGGSGIGIVEGVTYIVFPGTRPKPLLSQTVNKVVRELATDRALRFLQANTRP</sequence>
<feature type="region of interest" description="Disordered" evidence="1">
    <location>
        <begin position="274"/>
        <end position="304"/>
    </location>
</feature>
<feature type="chain" id="PRO_5045644644" evidence="2">
    <location>
        <begin position="20"/>
        <end position="555"/>
    </location>
</feature>
<accession>A0ABT8DPR4</accession>
<protein>
    <submittedName>
        <fullName evidence="3">Glycoside hydrolase family 75 protein</fullName>
    </submittedName>
</protein>
<evidence type="ECO:0000313" key="3">
    <source>
        <dbReference type="EMBL" id="MDN3920003.1"/>
    </source>
</evidence>
<keyword evidence="3" id="KW-0378">Hydrolase</keyword>
<keyword evidence="4" id="KW-1185">Reference proteome</keyword>
<feature type="compositionally biased region" description="Low complexity" evidence="1">
    <location>
        <begin position="276"/>
        <end position="300"/>
    </location>
</feature>
<comment type="caution">
    <text evidence="3">The sequence shown here is derived from an EMBL/GenBank/DDBJ whole genome shotgun (WGS) entry which is preliminary data.</text>
</comment>
<evidence type="ECO:0000313" key="4">
    <source>
        <dbReference type="Proteomes" id="UP001228044"/>
    </source>
</evidence>
<feature type="signal peptide" evidence="2">
    <location>
        <begin position="1"/>
        <end position="19"/>
    </location>
</feature>
<reference evidence="3 4" key="1">
    <citation type="submission" date="2023-06" db="EMBL/GenBank/DDBJ databases">
        <title>Pelomonas sp. PFR6 16S ribosomal RNA gene Genome sequencing and assembly.</title>
        <authorList>
            <person name="Woo H."/>
        </authorList>
    </citation>
    <scope>NUCLEOTIDE SEQUENCE [LARGE SCALE GENOMIC DNA]</scope>
    <source>
        <strain evidence="3 4">PFR6</strain>
    </source>
</reference>
<proteinExistence type="predicted"/>
<dbReference type="Proteomes" id="UP001228044">
    <property type="component" value="Unassembled WGS sequence"/>
</dbReference>